<evidence type="ECO:0000313" key="1">
    <source>
        <dbReference type="EMBL" id="QHT87730.1"/>
    </source>
</evidence>
<proteinExistence type="predicted"/>
<name>A0A6C0I569_9ZZZZ</name>
<organism evidence="1">
    <name type="scientific">viral metagenome</name>
    <dbReference type="NCBI Taxonomy" id="1070528"/>
    <lineage>
        <taxon>unclassified sequences</taxon>
        <taxon>metagenomes</taxon>
        <taxon>organismal metagenomes</taxon>
    </lineage>
</organism>
<protein>
    <submittedName>
        <fullName evidence="1">Uncharacterized protein</fullName>
    </submittedName>
</protein>
<sequence>MYTKNLNYYLYLEMKKTIVGNTLGKAYSLNLHKKSKLLSLSRDEENNCWEYFRKSIFFEFTQKI</sequence>
<accession>A0A6C0I569</accession>
<dbReference type="AlphaFoldDB" id="A0A6C0I569"/>
<dbReference type="EMBL" id="MN740100">
    <property type="protein sequence ID" value="QHT87730.1"/>
    <property type="molecule type" value="Genomic_DNA"/>
</dbReference>
<reference evidence="1" key="1">
    <citation type="journal article" date="2020" name="Nature">
        <title>Giant virus diversity and host interactions through global metagenomics.</title>
        <authorList>
            <person name="Schulz F."/>
            <person name="Roux S."/>
            <person name="Paez-Espino D."/>
            <person name="Jungbluth S."/>
            <person name="Walsh D.A."/>
            <person name="Denef V.J."/>
            <person name="McMahon K.D."/>
            <person name="Konstantinidis K.T."/>
            <person name="Eloe-Fadrosh E.A."/>
            <person name="Kyrpides N.C."/>
            <person name="Woyke T."/>
        </authorList>
    </citation>
    <scope>NUCLEOTIDE SEQUENCE</scope>
    <source>
        <strain evidence="1">GVMAG-M-3300023184-190</strain>
    </source>
</reference>